<proteinExistence type="predicted"/>
<gene>
    <name evidence="2" type="ORF">C7M71_012575</name>
</gene>
<feature type="region of interest" description="Disordered" evidence="1">
    <location>
        <begin position="1"/>
        <end position="24"/>
    </location>
</feature>
<keyword evidence="3" id="KW-1185">Reference proteome</keyword>
<feature type="compositionally biased region" description="Polar residues" evidence="1">
    <location>
        <begin position="1"/>
        <end position="10"/>
    </location>
</feature>
<dbReference type="AlphaFoldDB" id="A0A345SWP7"/>
<dbReference type="RefSeq" id="WP_114914343.1">
    <property type="nucleotide sequence ID" value="NZ_CP031264.1"/>
</dbReference>
<name>A0A345SWP7_9ACTN</name>
<dbReference type="KEGG" id="stri:C7M71_012575"/>
<feature type="compositionally biased region" description="Basic and acidic residues" evidence="1">
    <location>
        <begin position="52"/>
        <end position="74"/>
    </location>
</feature>
<accession>A0A345SWP7</accession>
<protein>
    <submittedName>
        <fullName evidence="2">Uncharacterized protein</fullName>
    </submittedName>
</protein>
<evidence type="ECO:0000256" key="1">
    <source>
        <dbReference type="SAM" id="MobiDB-lite"/>
    </source>
</evidence>
<organism evidence="2 3">
    <name type="scientific">Peterkaempfera bronchialis</name>
    <dbReference type="NCBI Taxonomy" id="2126346"/>
    <lineage>
        <taxon>Bacteria</taxon>
        <taxon>Bacillati</taxon>
        <taxon>Actinomycetota</taxon>
        <taxon>Actinomycetes</taxon>
        <taxon>Kitasatosporales</taxon>
        <taxon>Streptomycetaceae</taxon>
        <taxon>Peterkaempfera</taxon>
    </lineage>
</organism>
<dbReference type="Proteomes" id="UP000249340">
    <property type="component" value="Chromosome"/>
</dbReference>
<evidence type="ECO:0000313" key="3">
    <source>
        <dbReference type="Proteomes" id="UP000249340"/>
    </source>
</evidence>
<reference evidence="3" key="1">
    <citation type="submission" date="2018-07" db="EMBL/GenBank/DDBJ databases">
        <title>Streptacidiphilus bronchialis DSM 106435 chromosome.</title>
        <authorList>
            <person name="Batra D."/>
            <person name="Gulvik C.A."/>
        </authorList>
    </citation>
    <scope>NUCLEOTIDE SEQUENCE [LARGE SCALE GENOMIC DNA]</scope>
    <source>
        <strain evidence="3">DSM 106435</strain>
    </source>
</reference>
<sequence>MKSADGTSWTWHGLRAPAPGNLSTGETVLVMGTRAADGTNTAEHLLASRPGQGRDGRAEHRRDCDRPPDRHDWGRPGGDADSLDSRSS</sequence>
<feature type="region of interest" description="Disordered" evidence="1">
    <location>
        <begin position="39"/>
        <end position="88"/>
    </location>
</feature>
<dbReference type="EMBL" id="CP031264">
    <property type="protein sequence ID" value="AXI78152.1"/>
    <property type="molecule type" value="Genomic_DNA"/>
</dbReference>
<evidence type="ECO:0000313" key="2">
    <source>
        <dbReference type="EMBL" id="AXI78152.1"/>
    </source>
</evidence>